<sequence length="198" mass="22201">MTVRVHIWSDYVCPFCLITDELLARATAARTDVEIEHHPHELRPHPARTLRPEDPYLPGVWTTAVYPMARRLGVPMTLPTVSPQPRTELAFRGFQYASDRGVGAVYHRRLLTAFFREDLDIGDRDVLVRLARDVGLEPTGFASALDDPSYARRHREALAESARRGITVVPTVFVGGRRLEGVVTENVLHRALDEAVAA</sequence>
<dbReference type="Gene3D" id="3.40.30.10">
    <property type="entry name" value="Glutaredoxin"/>
    <property type="match status" value="1"/>
</dbReference>
<organism evidence="2 3">
    <name type="scientific">Prauserella alba</name>
    <dbReference type="NCBI Taxonomy" id="176898"/>
    <lineage>
        <taxon>Bacteria</taxon>
        <taxon>Bacillati</taxon>
        <taxon>Actinomycetota</taxon>
        <taxon>Actinomycetes</taxon>
        <taxon>Pseudonocardiales</taxon>
        <taxon>Pseudonocardiaceae</taxon>
        <taxon>Prauserella</taxon>
    </lineage>
</organism>
<proteinExistence type="predicted"/>
<feature type="domain" description="DSBA-like thioredoxin" evidence="1">
    <location>
        <begin position="5"/>
        <end position="192"/>
    </location>
</feature>
<dbReference type="SUPFAM" id="SSF52833">
    <property type="entry name" value="Thioredoxin-like"/>
    <property type="match status" value="1"/>
</dbReference>
<dbReference type="EMBL" id="BAAALM010000007">
    <property type="protein sequence ID" value="GAA1203669.1"/>
    <property type="molecule type" value="Genomic_DNA"/>
</dbReference>
<dbReference type="InterPro" id="IPR036249">
    <property type="entry name" value="Thioredoxin-like_sf"/>
</dbReference>
<dbReference type="Pfam" id="PF01323">
    <property type="entry name" value="DSBA"/>
    <property type="match status" value="1"/>
</dbReference>
<comment type="caution">
    <text evidence="2">The sequence shown here is derived from an EMBL/GenBank/DDBJ whole genome shotgun (WGS) entry which is preliminary data.</text>
</comment>
<reference evidence="3" key="1">
    <citation type="journal article" date="2019" name="Int. J. Syst. Evol. Microbiol.">
        <title>The Global Catalogue of Microorganisms (GCM) 10K type strain sequencing project: providing services to taxonomists for standard genome sequencing and annotation.</title>
        <authorList>
            <consortium name="The Broad Institute Genomics Platform"/>
            <consortium name="The Broad Institute Genome Sequencing Center for Infectious Disease"/>
            <person name="Wu L."/>
            <person name="Ma J."/>
        </authorList>
    </citation>
    <scope>NUCLEOTIDE SEQUENCE [LARGE SCALE GENOMIC DNA]</scope>
    <source>
        <strain evidence="3">JCM 13022</strain>
    </source>
</reference>
<dbReference type="PANTHER" id="PTHR13887">
    <property type="entry name" value="GLUTATHIONE S-TRANSFERASE KAPPA"/>
    <property type="match status" value="1"/>
</dbReference>
<keyword evidence="3" id="KW-1185">Reference proteome</keyword>
<protein>
    <submittedName>
        <fullName evidence="2">DsbA family oxidoreductase</fullName>
    </submittedName>
</protein>
<evidence type="ECO:0000313" key="3">
    <source>
        <dbReference type="Proteomes" id="UP001500467"/>
    </source>
</evidence>
<gene>
    <name evidence="2" type="ORF">GCM10009675_21830</name>
</gene>
<name>A0ABP4FW94_9PSEU</name>
<dbReference type="InterPro" id="IPR001853">
    <property type="entry name" value="DSBA-like_thioredoxin_dom"/>
</dbReference>
<evidence type="ECO:0000313" key="2">
    <source>
        <dbReference type="EMBL" id="GAA1203669.1"/>
    </source>
</evidence>
<evidence type="ECO:0000259" key="1">
    <source>
        <dbReference type="Pfam" id="PF01323"/>
    </source>
</evidence>
<accession>A0ABP4FW94</accession>
<dbReference type="RefSeq" id="WP_253853043.1">
    <property type="nucleotide sequence ID" value="NZ_BAAALM010000007.1"/>
</dbReference>
<dbReference type="Proteomes" id="UP001500467">
    <property type="component" value="Unassembled WGS sequence"/>
</dbReference>
<dbReference type="PANTHER" id="PTHR13887:SF33">
    <property type="entry name" value="ISOMERASE"/>
    <property type="match status" value="1"/>
</dbReference>